<dbReference type="PANTHER" id="PTHR33884:SF3">
    <property type="entry name" value="UPF0410 PROTEIN YMGE"/>
    <property type="match status" value="1"/>
</dbReference>
<dbReference type="Pfam" id="PF04226">
    <property type="entry name" value="Transgly_assoc"/>
    <property type="match status" value="1"/>
</dbReference>
<keyword evidence="5 7" id="KW-1133">Transmembrane helix</keyword>
<feature type="transmembrane region" description="Helical" evidence="7">
    <location>
        <begin position="29"/>
        <end position="47"/>
    </location>
</feature>
<evidence type="ECO:0000256" key="3">
    <source>
        <dbReference type="ARBA" id="ARBA00022475"/>
    </source>
</evidence>
<dbReference type="AlphaFoldDB" id="A0A6J4VC26"/>
<evidence type="ECO:0000256" key="4">
    <source>
        <dbReference type="ARBA" id="ARBA00022692"/>
    </source>
</evidence>
<keyword evidence="3" id="KW-1003">Cell membrane</keyword>
<name>A0A6J4VC26_9DEIN</name>
<evidence type="ECO:0000256" key="5">
    <source>
        <dbReference type="ARBA" id="ARBA00022989"/>
    </source>
</evidence>
<proteinExistence type="inferred from homology"/>
<feature type="transmembrane region" description="Helical" evidence="7">
    <location>
        <begin position="59"/>
        <end position="78"/>
    </location>
</feature>
<protein>
    <submittedName>
        <fullName evidence="8">Transglycosylase-associated protein</fullName>
    </submittedName>
</protein>
<dbReference type="EMBL" id="CADCWP010000164">
    <property type="protein sequence ID" value="CAA9574497.1"/>
    <property type="molecule type" value="Genomic_DNA"/>
</dbReference>
<keyword evidence="6 7" id="KW-0472">Membrane</keyword>
<feature type="transmembrane region" description="Helical" evidence="7">
    <location>
        <begin position="6"/>
        <end position="22"/>
    </location>
</feature>
<dbReference type="PANTHER" id="PTHR33884">
    <property type="entry name" value="UPF0410 PROTEIN YMGE"/>
    <property type="match status" value="1"/>
</dbReference>
<comment type="similarity">
    <text evidence="2">Belongs to the UPF0410 family.</text>
</comment>
<evidence type="ECO:0000256" key="1">
    <source>
        <dbReference type="ARBA" id="ARBA00004651"/>
    </source>
</evidence>
<sequence>MGFLSWIVMGALAGWIASLIAGTNRQQGCLIDIIVGIVGAFIGGFAYTSLTGQSFNAGFNLTSLLISVAGAVILLFILKAIQGRR</sequence>
<gene>
    <name evidence="8" type="ORF">AVDCRST_MAG86-2117</name>
</gene>
<reference evidence="8" key="1">
    <citation type="submission" date="2020-02" db="EMBL/GenBank/DDBJ databases">
        <authorList>
            <person name="Meier V. D."/>
        </authorList>
    </citation>
    <scope>NUCLEOTIDE SEQUENCE</scope>
    <source>
        <strain evidence="8">AVDCRST_MAG86</strain>
    </source>
</reference>
<accession>A0A6J4VC26</accession>
<keyword evidence="4 7" id="KW-0812">Transmembrane</keyword>
<comment type="subcellular location">
    <subcellularLocation>
        <location evidence="1">Cell membrane</location>
        <topology evidence="1">Multi-pass membrane protein</topology>
    </subcellularLocation>
</comment>
<organism evidence="8">
    <name type="scientific">uncultured Truepera sp</name>
    <dbReference type="NCBI Taxonomy" id="543023"/>
    <lineage>
        <taxon>Bacteria</taxon>
        <taxon>Thermotogati</taxon>
        <taxon>Deinococcota</taxon>
        <taxon>Deinococci</taxon>
        <taxon>Trueperales</taxon>
        <taxon>Trueperaceae</taxon>
        <taxon>Truepera</taxon>
        <taxon>environmental samples</taxon>
    </lineage>
</organism>
<dbReference type="GO" id="GO:0005886">
    <property type="term" value="C:plasma membrane"/>
    <property type="evidence" value="ECO:0007669"/>
    <property type="project" value="UniProtKB-SubCell"/>
</dbReference>
<evidence type="ECO:0000313" key="8">
    <source>
        <dbReference type="EMBL" id="CAA9574497.1"/>
    </source>
</evidence>
<evidence type="ECO:0000256" key="2">
    <source>
        <dbReference type="ARBA" id="ARBA00011006"/>
    </source>
</evidence>
<dbReference type="InterPro" id="IPR007341">
    <property type="entry name" value="Transgly_assoc"/>
</dbReference>
<evidence type="ECO:0000256" key="6">
    <source>
        <dbReference type="ARBA" id="ARBA00023136"/>
    </source>
</evidence>
<evidence type="ECO:0000256" key="7">
    <source>
        <dbReference type="SAM" id="Phobius"/>
    </source>
</evidence>